<feature type="domain" description="HTH cro/C1-type" evidence="1">
    <location>
        <begin position="24"/>
        <end position="65"/>
    </location>
</feature>
<dbReference type="RefSeq" id="WP_004244870.1">
    <property type="nucleotide sequence ID" value="NZ_ABFCQN020000099.1"/>
</dbReference>
<evidence type="ECO:0000313" key="2">
    <source>
        <dbReference type="EMBL" id="ARX35934.1"/>
    </source>
</evidence>
<dbReference type="SMART" id="SM00530">
    <property type="entry name" value="HTH_XRE"/>
    <property type="match status" value="1"/>
</dbReference>
<reference evidence="2 4" key="1">
    <citation type="submission" date="2017-05" db="EMBL/GenBank/DDBJ databases">
        <title>Whole genome sequencing of Proteus mirabilis AR_0155.</title>
        <authorList>
            <person name="Conlan S."/>
            <person name="Thomas P.J."/>
            <person name="Mullikin J."/>
            <person name="Frank K.M."/>
            <person name="Segre J.A."/>
        </authorList>
    </citation>
    <scope>NUCLEOTIDE SEQUENCE [LARGE SCALE GENOMIC DNA]</scope>
    <source>
        <strain evidence="2 4">AR_0155</strain>
    </source>
</reference>
<gene>
    <name evidence="2" type="ORF">AM402_17990</name>
    <name evidence="3" type="ORF">PW210_000459</name>
</gene>
<dbReference type="InterPro" id="IPR001387">
    <property type="entry name" value="Cro/C1-type_HTH"/>
</dbReference>
<dbReference type="Proteomes" id="UP001171165">
    <property type="component" value="Unassembled WGS sequence"/>
</dbReference>
<proteinExistence type="predicted"/>
<dbReference type="EMBL" id="CP021694">
    <property type="protein sequence ID" value="ARX35934.1"/>
    <property type="molecule type" value="Genomic_DNA"/>
</dbReference>
<dbReference type="AlphaFoldDB" id="A0AAJ0SP87"/>
<evidence type="ECO:0000259" key="1">
    <source>
        <dbReference type="PROSITE" id="PS50943"/>
    </source>
</evidence>
<evidence type="ECO:0000313" key="3">
    <source>
        <dbReference type="EMBL" id="EKW9774705.1"/>
    </source>
</evidence>
<dbReference type="Pfam" id="PF13560">
    <property type="entry name" value="HTH_31"/>
    <property type="match status" value="1"/>
</dbReference>
<organism evidence="3 5">
    <name type="scientific">Proteus mirabilis</name>
    <dbReference type="NCBI Taxonomy" id="584"/>
    <lineage>
        <taxon>Bacteria</taxon>
        <taxon>Pseudomonadati</taxon>
        <taxon>Pseudomonadota</taxon>
        <taxon>Gammaproteobacteria</taxon>
        <taxon>Enterobacterales</taxon>
        <taxon>Morganellaceae</taxon>
        <taxon>Proteus</taxon>
    </lineage>
</organism>
<dbReference type="PROSITE" id="PS50943">
    <property type="entry name" value="HTH_CROC1"/>
    <property type="match status" value="1"/>
</dbReference>
<dbReference type="EMBL" id="ABKSPD020000001">
    <property type="protein sequence ID" value="EKW9774705.1"/>
    <property type="molecule type" value="Genomic_DNA"/>
</dbReference>
<dbReference type="SUPFAM" id="SSF47413">
    <property type="entry name" value="lambda repressor-like DNA-binding domains"/>
    <property type="match status" value="1"/>
</dbReference>
<name>A0AAJ0SP87_PROMI</name>
<accession>A0AAJ0SP87</accession>
<dbReference type="Proteomes" id="UP000195540">
    <property type="component" value="Chromosome"/>
</dbReference>
<dbReference type="Gene3D" id="1.10.260.40">
    <property type="entry name" value="lambda repressor-like DNA-binding domains"/>
    <property type="match status" value="1"/>
</dbReference>
<protein>
    <submittedName>
        <fullName evidence="2 3">Transcriptional regulator</fullName>
    </submittedName>
</protein>
<dbReference type="GO" id="GO:0003677">
    <property type="term" value="F:DNA binding"/>
    <property type="evidence" value="ECO:0007669"/>
    <property type="project" value="InterPro"/>
</dbReference>
<evidence type="ECO:0000313" key="5">
    <source>
        <dbReference type="Proteomes" id="UP001171165"/>
    </source>
</evidence>
<dbReference type="KEGG" id="pvl:AOB99_04240"/>
<reference evidence="3" key="2">
    <citation type="submission" date="2023-06" db="EMBL/GenBank/DDBJ databases">
        <authorList>
            <consortium name="Clinical and Environmental Microbiology Branch: Whole genome sequencing antimicrobial resistance pathogens in the healthcare setting"/>
        </authorList>
    </citation>
    <scope>NUCLEOTIDE SEQUENCE</scope>
    <source>
        <strain evidence="3">Microbial</strain>
    </source>
</reference>
<dbReference type="CDD" id="cd00093">
    <property type="entry name" value="HTH_XRE"/>
    <property type="match status" value="1"/>
</dbReference>
<dbReference type="InterPro" id="IPR010982">
    <property type="entry name" value="Lambda_DNA-bd_dom_sf"/>
</dbReference>
<sequence length="101" mass="11912">MDINKILGREIKFLRKRSLLSGCELAKAFGISQQHLSRIERGEVQWSVSFLLRVCAFFDIPMIHFIKLIEKETSSFSIVDNNLCQFEFIEINNRRRIGHRK</sequence>
<evidence type="ECO:0000313" key="4">
    <source>
        <dbReference type="Proteomes" id="UP000195540"/>
    </source>
</evidence>